<dbReference type="GO" id="GO:0031080">
    <property type="term" value="C:nuclear pore outer ring"/>
    <property type="evidence" value="ECO:0007669"/>
    <property type="project" value="TreeGrafter"/>
</dbReference>
<evidence type="ECO:0000313" key="12">
    <source>
        <dbReference type="Proteomes" id="UP000799772"/>
    </source>
</evidence>
<sequence>MFKVPESTPPSTPDTRRSSVNHPSTTPAGPPPTNYTQNSFTPAGLPPTSIFGSSQLDTGNSRIPAPIFGSSNLGNAFPARSSTHTNAFMRANNAPTAKASNLSSFRVPSSSPPARDDEQDGEYEEDTEVEDEDAMEEDDGLRSRGAFSAQSPKRGVSTGAPSSPRSTKRSRYDESMRQTRRSDAAIPIADFGGIAKGIAADLPLPSLDEPGHLIIQTEEIIRNLYEEEINESLPRIADELRALWNTAGVELAPVPRLESPPIGPSEKANPVTKASYIVNLLLQLHYPPASDTRTALVNSRFGRSSIQSPGSRPHVPMPKVLLNWLNKDHDTTAEDLHEILSLENGFSAAEDFWDSVFSCVFRGNFETAIMLLRGANWSVAECATSDGYEEPGYEGRQLQHTEIAVDRAITLLETCPAVTSNDWDIKGNEWALFRHRVRQAITELEAHAEEGKGEELFNLDQSTETARNSYFGISTSSRKATESRLPSFIFESLSDMFNTMLGDPLEVIKTATDWVEAVIGIAVWWDGEEDETTRGGSLAANRRSFQRSQHSRPSDVTPSSAYRDKLKWALNRIWTWADDEQQLQVNTSSSIEVALACVFANDIEGVLALLQKWSMTVAAGTVEVASAGGWLEQSNPRSKDLLQNFDKSDLMVLSFVQEDSDQSQKDRILSKYADLLQYRGALTDEYSSPKVDGWQLAVQVLTRLDDETESRNRISELLDELPLDSDETVDQLITICDQLNLPDHVKGIAERYAENLAATTQSYGSALLYYARAHNTTKMREVLDLLISHCLVTSSAYPAFADLDPSLKSFITSPKQALTRLAREDVEAAELLSTYLSGYATLRRFYDLRDEEVGLKEGQKPKHRPLARKREAAAALIAVIESAEDSIRGGLYDPEVDVVVQVDGLLVLLGEALVFLNQQRHTFSLPQAFAILKAAEDLQTVGSRIFEQCDSVLQAALANYHDGTLPATLSPSKQQPRSLHRSGTSGSGMTGSQFSLLEASTYSSQDFAASPASSGSELLVRARPRTADREKEGGKGWDWRVGFARKTAGKEVLGVLRLAVAKEIADGWMEEEE</sequence>
<evidence type="ECO:0000313" key="11">
    <source>
        <dbReference type="EMBL" id="KAF2100989.1"/>
    </source>
</evidence>
<keyword evidence="9" id="KW-0472">Membrane</keyword>
<comment type="similarity">
    <text evidence="2 9">Belongs to the nucleoporin Nup85 family.</text>
</comment>
<feature type="compositionally biased region" description="Polar residues" evidence="10">
    <location>
        <begin position="967"/>
        <end position="977"/>
    </location>
</feature>
<dbReference type="EMBL" id="ML978124">
    <property type="protein sequence ID" value="KAF2100989.1"/>
    <property type="molecule type" value="Genomic_DNA"/>
</dbReference>
<organism evidence="11 12">
    <name type="scientific">Rhizodiscina lignyota</name>
    <dbReference type="NCBI Taxonomy" id="1504668"/>
    <lineage>
        <taxon>Eukaryota</taxon>
        <taxon>Fungi</taxon>
        <taxon>Dikarya</taxon>
        <taxon>Ascomycota</taxon>
        <taxon>Pezizomycotina</taxon>
        <taxon>Dothideomycetes</taxon>
        <taxon>Pleosporomycetidae</taxon>
        <taxon>Aulographales</taxon>
        <taxon>Rhizodiscinaceae</taxon>
        <taxon>Rhizodiscina</taxon>
    </lineage>
</organism>
<keyword evidence="6 9" id="KW-0811">Translocation</keyword>
<feature type="compositionally biased region" description="Polar residues" evidence="10">
    <location>
        <begin position="95"/>
        <end position="109"/>
    </location>
</feature>
<feature type="compositionally biased region" description="Polar residues" evidence="10">
    <location>
        <begin position="50"/>
        <end position="61"/>
    </location>
</feature>
<dbReference type="GO" id="GO:0045893">
    <property type="term" value="P:positive regulation of DNA-templated transcription"/>
    <property type="evidence" value="ECO:0007669"/>
    <property type="project" value="TreeGrafter"/>
</dbReference>
<feature type="region of interest" description="Disordered" evidence="10">
    <location>
        <begin position="966"/>
        <end position="990"/>
    </location>
</feature>
<dbReference type="AlphaFoldDB" id="A0A9P4MCT9"/>
<evidence type="ECO:0000256" key="10">
    <source>
        <dbReference type="SAM" id="MobiDB-lite"/>
    </source>
</evidence>
<proteinExistence type="inferred from homology"/>
<evidence type="ECO:0000256" key="1">
    <source>
        <dbReference type="ARBA" id="ARBA00004567"/>
    </source>
</evidence>
<comment type="caution">
    <text evidence="11">The sequence shown here is derived from an EMBL/GenBank/DDBJ whole genome shotgun (WGS) entry which is preliminary data.</text>
</comment>
<dbReference type="InterPro" id="IPR011502">
    <property type="entry name" value="Nucleoporin_Nup85"/>
</dbReference>
<dbReference type="GO" id="GO:0031965">
    <property type="term" value="C:nuclear membrane"/>
    <property type="evidence" value="ECO:0007669"/>
    <property type="project" value="UniProtKB-UniRule"/>
</dbReference>
<keyword evidence="5 9" id="KW-0653">Protein transport</keyword>
<dbReference type="Pfam" id="PF07575">
    <property type="entry name" value="Nucleopor_Nup85"/>
    <property type="match status" value="2"/>
</dbReference>
<evidence type="ECO:0000256" key="3">
    <source>
        <dbReference type="ARBA" id="ARBA00022448"/>
    </source>
</evidence>
<evidence type="ECO:0000256" key="8">
    <source>
        <dbReference type="ARBA" id="ARBA00023242"/>
    </source>
</evidence>
<reference evidence="11" key="1">
    <citation type="journal article" date="2020" name="Stud. Mycol.">
        <title>101 Dothideomycetes genomes: a test case for predicting lifestyles and emergence of pathogens.</title>
        <authorList>
            <person name="Haridas S."/>
            <person name="Albert R."/>
            <person name="Binder M."/>
            <person name="Bloem J."/>
            <person name="Labutti K."/>
            <person name="Salamov A."/>
            <person name="Andreopoulos B."/>
            <person name="Baker S."/>
            <person name="Barry K."/>
            <person name="Bills G."/>
            <person name="Bluhm B."/>
            <person name="Cannon C."/>
            <person name="Castanera R."/>
            <person name="Culley D."/>
            <person name="Daum C."/>
            <person name="Ezra D."/>
            <person name="Gonzalez J."/>
            <person name="Henrissat B."/>
            <person name="Kuo A."/>
            <person name="Liang C."/>
            <person name="Lipzen A."/>
            <person name="Lutzoni F."/>
            <person name="Magnuson J."/>
            <person name="Mondo S."/>
            <person name="Nolan M."/>
            <person name="Ohm R."/>
            <person name="Pangilinan J."/>
            <person name="Park H.-J."/>
            <person name="Ramirez L."/>
            <person name="Alfaro M."/>
            <person name="Sun H."/>
            <person name="Tritt A."/>
            <person name="Yoshinaga Y."/>
            <person name="Zwiers L.-H."/>
            <person name="Turgeon B."/>
            <person name="Goodwin S."/>
            <person name="Spatafora J."/>
            <person name="Crous P."/>
            <person name="Grigoriev I."/>
        </authorList>
    </citation>
    <scope>NUCLEOTIDE SEQUENCE</scope>
    <source>
        <strain evidence="11">CBS 133067</strain>
    </source>
</reference>
<evidence type="ECO:0000256" key="7">
    <source>
        <dbReference type="ARBA" id="ARBA00023132"/>
    </source>
</evidence>
<evidence type="ECO:0000256" key="9">
    <source>
        <dbReference type="RuleBase" id="RU365073"/>
    </source>
</evidence>
<keyword evidence="3 9" id="KW-0813">Transport</keyword>
<dbReference type="GO" id="GO:0006406">
    <property type="term" value="P:mRNA export from nucleus"/>
    <property type="evidence" value="ECO:0007669"/>
    <property type="project" value="TreeGrafter"/>
</dbReference>
<keyword evidence="4 9" id="KW-0509">mRNA transport</keyword>
<evidence type="ECO:0000256" key="4">
    <source>
        <dbReference type="ARBA" id="ARBA00022816"/>
    </source>
</evidence>
<keyword evidence="7 9" id="KW-0906">Nuclear pore complex</keyword>
<comment type="subunit">
    <text evidence="9">Component of the nuclear pore complex (NPC).</text>
</comment>
<keyword evidence="8 9" id="KW-0539">Nucleus</keyword>
<comment type="function">
    <text evidence="9">Functions as a component of the nuclear pore complex (NPC).</text>
</comment>
<dbReference type="GO" id="GO:0017056">
    <property type="term" value="F:structural constituent of nuclear pore"/>
    <property type="evidence" value="ECO:0007669"/>
    <property type="project" value="TreeGrafter"/>
</dbReference>
<dbReference type="Proteomes" id="UP000799772">
    <property type="component" value="Unassembled WGS sequence"/>
</dbReference>
<keyword evidence="12" id="KW-1185">Reference proteome</keyword>
<feature type="compositionally biased region" description="Acidic residues" evidence="10">
    <location>
        <begin position="117"/>
        <end position="139"/>
    </location>
</feature>
<accession>A0A9P4MCT9</accession>
<dbReference type="PANTHER" id="PTHR13373">
    <property type="entry name" value="FROUNT PROTEIN-RELATED"/>
    <property type="match status" value="1"/>
</dbReference>
<feature type="region of interest" description="Disordered" evidence="10">
    <location>
        <begin position="534"/>
        <end position="559"/>
    </location>
</feature>
<protein>
    <recommendedName>
        <fullName evidence="9">Nuclear pore complex protein Nup85</fullName>
    </recommendedName>
</protein>
<dbReference type="OrthoDB" id="5422384at2759"/>
<feature type="compositionally biased region" description="Basic and acidic residues" evidence="10">
    <location>
        <begin position="170"/>
        <end position="183"/>
    </location>
</feature>
<dbReference type="GO" id="GO:0006606">
    <property type="term" value="P:protein import into nucleus"/>
    <property type="evidence" value="ECO:0007669"/>
    <property type="project" value="TreeGrafter"/>
</dbReference>
<gene>
    <name evidence="11" type="ORF">NA57DRAFT_74584</name>
</gene>
<evidence type="ECO:0000256" key="6">
    <source>
        <dbReference type="ARBA" id="ARBA00023010"/>
    </source>
</evidence>
<feature type="region of interest" description="Disordered" evidence="10">
    <location>
        <begin position="1"/>
        <end position="80"/>
    </location>
</feature>
<feature type="compositionally biased region" description="Polar residues" evidence="10">
    <location>
        <begin position="69"/>
        <end position="80"/>
    </location>
</feature>
<feature type="compositionally biased region" description="Polar residues" evidence="10">
    <location>
        <begin position="18"/>
        <end position="27"/>
    </location>
</feature>
<evidence type="ECO:0000256" key="5">
    <source>
        <dbReference type="ARBA" id="ARBA00022927"/>
    </source>
</evidence>
<name>A0A9P4MCT9_9PEZI</name>
<evidence type="ECO:0000256" key="2">
    <source>
        <dbReference type="ARBA" id="ARBA00005573"/>
    </source>
</evidence>
<dbReference type="PANTHER" id="PTHR13373:SF21">
    <property type="entry name" value="NUCLEAR PORE COMPLEX PROTEIN NUP85"/>
    <property type="match status" value="1"/>
</dbReference>
<comment type="subcellular location">
    <subcellularLocation>
        <location evidence="1 9">Nucleus</location>
        <location evidence="1 9">Nuclear pore complex</location>
    </subcellularLocation>
</comment>
<feature type="region of interest" description="Disordered" evidence="10">
    <location>
        <begin position="95"/>
        <end position="184"/>
    </location>
</feature>